<dbReference type="EMBL" id="BDQV01000670">
    <property type="protein sequence ID" value="GAY67209.1"/>
    <property type="molecule type" value="Genomic_DNA"/>
</dbReference>
<protein>
    <submittedName>
        <fullName evidence="1">Uncharacterized protein</fullName>
    </submittedName>
</protein>
<dbReference type="AlphaFoldDB" id="A0A2H5QRI2"/>
<comment type="caution">
    <text evidence="1">The sequence shown here is derived from an EMBL/GenBank/DDBJ whole genome shotgun (WGS) entry which is preliminary data.</text>
</comment>
<sequence length="92" mass="10215">GNATSPAVSKSLSQFRRVALSEMISGSLIENYDHLPKDVYFGNYREAARNNLQLQHKNSTGYMVGITMLLEDGGLLGSYTRQNHALFEGLNH</sequence>
<gene>
    <name evidence="1" type="ORF">CUMW_254790</name>
</gene>
<accession>A0A2H5QRI2</accession>
<organism evidence="1 2">
    <name type="scientific">Citrus unshiu</name>
    <name type="common">Satsuma mandarin</name>
    <name type="synonym">Citrus nobilis var. unshiu</name>
    <dbReference type="NCBI Taxonomy" id="55188"/>
    <lineage>
        <taxon>Eukaryota</taxon>
        <taxon>Viridiplantae</taxon>
        <taxon>Streptophyta</taxon>
        <taxon>Embryophyta</taxon>
        <taxon>Tracheophyta</taxon>
        <taxon>Spermatophyta</taxon>
        <taxon>Magnoliopsida</taxon>
        <taxon>eudicotyledons</taxon>
        <taxon>Gunneridae</taxon>
        <taxon>Pentapetalae</taxon>
        <taxon>rosids</taxon>
        <taxon>malvids</taxon>
        <taxon>Sapindales</taxon>
        <taxon>Rutaceae</taxon>
        <taxon>Aurantioideae</taxon>
        <taxon>Citrus</taxon>
    </lineage>
</organism>
<proteinExistence type="predicted"/>
<feature type="non-terminal residue" evidence="1">
    <location>
        <position position="1"/>
    </location>
</feature>
<evidence type="ECO:0000313" key="1">
    <source>
        <dbReference type="EMBL" id="GAY67209.1"/>
    </source>
</evidence>
<reference evidence="1 2" key="1">
    <citation type="journal article" date="2017" name="Front. Genet.">
        <title>Draft sequencing of the heterozygous diploid genome of Satsuma (Citrus unshiu Marc.) using a hybrid assembly approach.</title>
        <authorList>
            <person name="Shimizu T."/>
            <person name="Tanizawa Y."/>
            <person name="Mochizuki T."/>
            <person name="Nagasaki H."/>
            <person name="Yoshioka T."/>
            <person name="Toyoda A."/>
            <person name="Fujiyama A."/>
            <person name="Kaminuma E."/>
            <person name="Nakamura Y."/>
        </authorList>
    </citation>
    <scope>NUCLEOTIDE SEQUENCE [LARGE SCALE GENOMIC DNA]</scope>
    <source>
        <strain evidence="2">cv. Miyagawa wase</strain>
    </source>
</reference>
<keyword evidence="2" id="KW-1185">Reference proteome</keyword>
<name>A0A2H5QRI2_CITUN</name>
<evidence type="ECO:0000313" key="2">
    <source>
        <dbReference type="Proteomes" id="UP000236630"/>
    </source>
</evidence>
<dbReference type="Proteomes" id="UP000236630">
    <property type="component" value="Unassembled WGS sequence"/>
</dbReference>